<gene>
    <name evidence="6" type="ORF">I9054_007540</name>
</gene>
<evidence type="ECO:0000256" key="4">
    <source>
        <dbReference type="ARBA" id="ARBA00022519"/>
    </source>
</evidence>
<evidence type="ECO:0000256" key="2">
    <source>
        <dbReference type="ARBA" id="ARBA00022448"/>
    </source>
</evidence>
<keyword evidence="3" id="KW-1003">Cell membrane</keyword>
<keyword evidence="5" id="KW-0472">Membrane</keyword>
<dbReference type="InterPro" id="IPR044527">
    <property type="entry name" value="NrtA/CpmA_ABC-bd_dom"/>
</dbReference>
<dbReference type="Pfam" id="PF13379">
    <property type="entry name" value="NMT1_2"/>
    <property type="match status" value="1"/>
</dbReference>
<keyword evidence="4" id="KW-0997">Cell inner membrane</keyword>
<dbReference type="Gene3D" id="3.40.190.10">
    <property type="entry name" value="Periplasmic binding protein-like II"/>
    <property type="match status" value="2"/>
</dbReference>
<evidence type="ECO:0000256" key="1">
    <source>
        <dbReference type="ARBA" id="ARBA00004308"/>
    </source>
</evidence>
<sequence>MQALEKTDIQLGYIPLLDCTAILWAQHQGYFTAQGLNVTLVKEPSWASLRDRLAFGLLDAAHCLSAMLPAAATGNDQLGIPLQSTLVLSTNRAFISLSQKLCYDLDISAQDTPQQSARKIVDSIKLGHQIQLAHVFKQSIHHYCLREWLALADLDIAKTHQLLTLPPPYMVDAISTQLIDGFCVGEPWNIQAQIQGHGLVIAESKQIIPEVADKVLATTQEWAQTHPHTLHALEVAIQQAQQDLRSLESLQLVWDMLERSEIIRFNCSDLIHTQAFYKIQNIIRSFGMQDAPKAEDFEWILQQMCAWENLKLDQSQIKAIAVQCVGKESNTSSKNIIN</sequence>
<reference evidence="6" key="1">
    <citation type="submission" date="2022-02" db="EMBL/GenBank/DDBJ databases">
        <title>Characterization of Tn125 harboring carbapenem-resistant Acinetobacter bereziniae clinical isolates.</title>
        <authorList>
            <person name="Wong N.-K."/>
            <person name="Pan Q."/>
        </authorList>
    </citation>
    <scope>NUCLEOTIDE SEQUENCE</scope>
    <source>
        <strain evidence="6">GD03393</strain>
    </source>
</reference>
<dbReference type="EMBL" id="CP092085">
    <property type="protein sequence ID" value="UUN99295.1"/>
    <property type="molecule type" value="Genomic_DNA"/>
</dbReference>
<dbReference type="PANTHER" id="PTHR30024:SF43">
    <property type="entry name" value="BLL4572 PROTEIN"/>
    <property type="match status" value="1"/>
</dbReference>
<dbReference type="GO" id="GO:0012505">
    <property type="term" value="C:endomembrane system"/>
    <property type="evidence" value="ECO:0007669"/>
    <property type="project" value="UniProtKB-SubCell"/>
</dbReference>
<evidence type="ECO:0000256" key="3">
    <source>
        <dbReference type="ARBA" id="ARBA00022475"/>
    </source>
</evidence>
<dbReference type="CDD" id="cd13553">
    <property type="entry name" value="PBP2_NrtA_CpmA_like"/>
    <property type="match status" value="1"/>
</dbReference>
<comment type="subcellular location">
    <subcellularLocation>
        <location evidence="1">Endomembrane system</location>
    </subcellularLocation>
</comment>
<dbReference type="SUPFAM" id="SSF53850">
    <property type="entry name" value="Periplasmic binding protein-like II"/>
    <property type="match status" value="1"/>
</dbReference>
<proteinExistence type="predicted"/>
<dbReference type="PANTHER" id="PTHR30024">
    <property type="entry name" value="ALIPHATIC SULFONATES-BINDING PROTEIN-RELATED"/>
    <property type="match status" value="1"/>
</dbReference>
<organism evidence="6 7">
    <name type="scientific">Acinetobacter bereziniae</name>
    <name type="common">Acinetobacter genomosp. 10</name>
    <dbReference type="NCBI Taxonomy" id="106648"/>
    <lineage>
        <taxon>Bacteria</taxon>
        <taxon>Pseudomonadati</taxon>
        <taxon>Pseudomonadota</taxon>
        <taxon>Gammaproteobacteria</taxon>
        <taxon>Moraxellales</taxon>
        <taxon>Moraxellaceae</taxon>
        <taxon>Acinetobacter</taxon>
    </lineage>
</organism>
<evidence type="ECO:0000313" key="7">
    <source>
        <dbReference type="Proteomes" id="UP000644140"/>
    </source>
</evidence>
<accession>A0A8I1AEQ0</accession>
<keyword evidence="2" id="KW-0813">Transport</keyword>
<dbReference type="AlphaFoldDB" id="A0A8I1AEQ0"/>
<protein>
    <submittedName>
        <fullName evidence="6">ABC transporter substrate-binding protein</fullName>
    </submittedName>
</protein>
<evidence type="ECO:0000313" key="6">
    <source>
        <dbReference type="EMBL" id="UUN99295.1"/>
    </source>
</evidence>
<name>A0A8I1AEQ0_ACIBZ</name>
<dbReference type="Proteomes" id="UP000644140">
    <property type="component" value="Chromosome"/>
</dbReference>
<evidence type="ECO:0000256" key="5">
    <source>
        <dbReference type="ARBA" id="ARBA00023136"/>
    </source>
</evidence>
<dbReference type="RefSeq" id="WP_121775588.1">
    <property type="nucleotide sequence ID" value="NZ_BKNL01000020.1"/>
</dbReference>